<organism evidence="2 3">
    <name type="scientific">marine gamma proteobacterium HTCC2143</name>
    <dbReference type="NCBI Taxonomy" id="247633"/>
    <lineage>
        <taxon>Bacteria</taxon>
        <taxon>Pseudomonadati</taxon>
        <taxon>Pseudomonadota</taxon>
        <taxon>Gammaproteobacteria</taxon>
        <taxon>Cellvibrionales</taxon>
        <taxon>Spongiibacteraceae</taxon>
        <taxon>BD1-7 clade</taxon>
    </lineage>
</organism>
<gene>
    <name evidence="2" type="ORF">GP2143_03228</name>
</gene>
<dbReference type="Pfam" id="PF04231">
    <property type="entry name" value="Endonuclease_1"/>
    <property type="match status" value="1"/>
</dbReference>
<dbReference type="InterPro" id="IPR007346">
    <property type="entry name" value="Endonuclease-I"/>
</dbReference>
<accession>A0YCZ7</accession>
<evidence type="ECO:0000313" key="3">
    <source>
        <dbReference type="Proteomes" id="UP000004931"/>
    </source>
</evidence>
<name>A0YCZ7_9GAMM</name>
<dbReference type="InterPro" id="IPR044925">
    <property type="entry name" value="His-Me_finger_sf"/>
</dbReference>
<evidence type="ECO:0000256" key="1">
    <source>
        <dbReference type="ARBA" id="ARBA00006429"/>
    </source>
</evidence>
<dbReference type="SUPFAM" id="SSF54060">
    <property type="entry name" value="His-Me finger endonucleases"/>
    <property type="match status" value="1"/>
</dbReference>
<reference evidence="2 3" key="1">
    <citation type="journal article" date="2010" name="J. Bacteriol.">
        <title>Genome sequence of the oligotrophic marine Gammaproteobacterium HTCC2143, isolated from the Oregon Coast.</title>
        <authorList>
            <person name="Oh H.M."/>
            <person name="Kang I."/>
            <person name="Ferriera S."/>
            <person name="Giovannoni S.J."/>
            <person name="Cho J.C."/>
        </authorList>
    </citation>
    <scope>NUCLEOTIDE SEQUENCE [LARGE SCALE GENOMIC DNA]</scope>
    <source>
        <strain evidence="2 3">HTCC2143</strain>
    </source>
</reference>
<sequence length="64" mass="7428">MGDAARVWLYMAFEHGLELTGEQLAMLIDWAVNDPPDAFEFLRNGRITELRRNSNPFVELFVED</sequence>
<dbReference type="Proteomes" id="UP000004931">
    <property type="component" value="Unassembled WGS sequence"/>
</dbReference>
<dbReference type="EMBL" id="AAVT01000004">
    <property type="protein sequence ID" value="EAW31100.1"/>
    <property type="molecule type" value="Genomic_DNA"/>
</dbReference>
<dbReference type="AlphaFoldDB" id="A0YCZ7"/>
<evidence type="ECO:0000313" key="2">
    <source>
        <dbReference type="EMBL" id="EAW31100.1"/>
    </source>
</evidence>
<keyword evidence="3" id="KW-1185">Reference proteome</keyword>
<comment type="similarity">
    <text evidence="1">Belongs to the EndA/NucM nuclease family.</text>
</comment>
<protein>
    <submittedName>
        <fullName evidence="2">Uncharacterized protein</fullName>
    </submittedName>
</protein>
<comment type="caution">
    <text evidence="2">The sequence shown here is derived from an EMBL/GenBank/DDBJ whole genome shotgun (WGS) entry which is preliminary data.</text>
</comment>
<dbReference type="OrthoDB" id="9800417at2"/>
<proteinExistence type="inferred from homology"/>
<dbReference type="GO" id="GO:0004518">
    <property type="term" value="F:nuclease activity"/>
    <property type="evidence" value="ECO:0007669"/>
    <property type="project" value="InterPro"/>
</dbReference>